<feature type="domain" description="Cleavage stimulation factor subunit 2 hinge" evidence="6">
    <location>
        <begin position="9"/>
        <end position="68"/>
    </location>
</feature>
<proteinExistence type="predicted"/>
<name>A0A8S0Q5D1_OLEEU</name>
<dbReference type="InterPro" id="IPR025742">
    <property type="entry name" value="CSTF2_hinge"/>
</dbReference>
<evidence type="ECO:0000259" key="6">
    <source>
        <dbReference type="Pfam" id="PF14327"/>
    </source>
</evidence>
<dbReference type="Proteomes" id="UP000594638">
    <property type="component" value="Unassembled WGS sequence"/>
</dbReference>
<protein>
    <submittedName>
        <fullName evidence="7">Cleavage stimulating factor 64</fullName>
    </submittedName>
</protein>
<dbReference type="Gene3D" id="1.25.40.630">
    <property type="match status" value="1"/>
</dbReference>
<gene>
    <name evidence="7" type="ORF">OLEA9_A115972</name>
</gene>
<evidence type="ECO:0000256" key="1">
    <source>
        <dbReference type="ARBA" id="ARBA00004123"/>
    </source>
</evidence>
<dbReference type="GO" id="GO:0031124">
    <property type="term" value="P:mRNA 3'-end processing"/>
    <property type="evidence" value="ECO:0007669"/>
    <property type="project" value="InterPro"/>
</dbReference>
<dbReference type="PANTHER" id="PTHR47866:SF2">
    <property type="entry name" value="HYDROXYPROLINE-RICH GLYCOPROTEIN FAMILY PROTEIN"/>
    <property type="match status" value="1"/>
</dbReference>
<dbReference type="Gramene" id="OE9A115972T2">
    <property type="protein sequence ID" value="OE9A115972C2"/>
    <property type="gene ID" value="OE9A115972"/>
</dbReference>
<feature type="compositionally biased region" description="Low complexity" evidence="4">
    <location>
        <begin position="183"/>
        <end position="192"/>
    </location>
</feature>
<evidence type="ECO:0000256" key="3">
    <source>
        <dbReference type="ARBA" id="ARBA00023242"/>
    </source>
</evidence>
<feature type="compositionally biased region" description="Polar residues" evidence="4">
    <location>
        <begin position="153"/>
        <end position="169"/>
    </location>
</feature>
<keyword evidence="8" id="KW-1185">Reference proteome</keyword>
<feature type="compositionally biased region" description="Pro residues" evidence="4">
    <location>
        <begin position="205"/>
        <end position="215"/>
    </location>
</feature>
<evidence type="ECO:0000256" key="4">
    <source>
        <dbReference type="SAM" id="MobiDB-lite"/>
    </source>
</evidence>
<dbReference type="InterPro" id="IPR038192">
    <property type="entry name" value="CSTF_C_sf"/>
</dbReference>
<keyword evidence="2" id="KW-0694">RNA-binding</keyword>
<accession>A0A8S0Q5D1</accession>
<dbReference type="GO" id="GO:0005634">
    <property type="term" value="C:nucleus"/>
    <property type="evidence" value="ECO:0007669"/>
    <property type="project" value="UniProtKB-SubCell"/>
</dbReference>
<dbReference type="Pfam" id="PF14304">
    <property type="entry name" value="CSTF_C"/>
    <property type="match status" value="1"/>
</dbReference>
<evidence type="ECO:0000313" key="7">
    <source>
        <dbReference type="EMBL" id="CAA2961387.1"/>
    </source>
</evidence>
<reference evidence="7 8" key="1">
    <citation type="submission" date="2019-12" db="EMBL/GenBank/DDBJ databases">
        <authorList>
            <person name="Alioto T."/>
            <person name="Alioto T."/>
            <person name="Gomez Garrido J."/>
        </authorList>
    </citation>
    <scope>NUCLEOTIDE SEQUENCE [LARGE SCALE GENOMIC DNA]</scope>
</reference>
<dbReference type="OrthoDB" id="272703at2759"/>
<dbReference type="Pfam" id="PF14327">
    <property type="entry name" value="CSTF2_hinge"/>
    <property type="match status" value="1"/>
</dbReference>
<dbReference type="EMBL" id="CACTIH010000537">
    <property type="protein sequence ID" value="CAA2961387.1"/>
    <property type="molecule type" value="Genomic_DNA"/>
</dbReference>
<evidence type="ECO:0000313" key="8">
    <source>
        <dbReference type="Proteomes" id="UP000594638"/>
    </source>
</evidence>
<organism evidence="7 8">
    <name type="scientific">Olea europaea subsp. europaea</name>
    <dbReference type="NCBI Taxonomy" id="158383"/>
    <lineage>
        <taxon>Eukaryota</taxon>
        <taxon>Viridiplantae</taxon>
        <taxon>Streptophyta</taxon>
        <taxon>Embryophyta</taxon>
        <taxon>Tracheophyta</taxon>
        <taxon>Spermatophyta</taxon>
        <taxon>Magnoliopsida</taxon>
        <taxon>eudicotyledons</taxon>
        <taxon>Gunneridae</taxon>
        <taxon>Pentapetalae</taxon>
        <taxon>asterids</taxon>
        <taxon>lamiids</taxon>
        <taxon>Lamiales</taxon>
        <taxon>Oleaceae</taxon>
        <taxon>Oleeae</taxon>
        <taxon>Olea</taxon>
    </lineage>
</organism>
<feature type="compositionally biased region" description="Low complexity" evidence="4">
    <location>
        <begin position="131"/>
        <end position="147"/>
    </location>
</feature>
<feature type="region of interest" description="Disordered" evidence="4">
    <location>
        <begin position="123"/>
        <end position="350"/>
    </location>
</feature>
<dbReference type="GO" id="GO:0003723">
    <property type="term" value="F:RNA binding"/>
    <property type="evidence" value="ECO:0007669"/>
    <property type="project" value="UniProtKB-KW"/>
</dbReference>
<feature type="domain" description="Transcription termination and cleavage factor C-terminal" evidence="5">
    <location>
        <begin position="355"/>
        <end position="389"/>
    </location>
</feature>
<comment type="subcellular location">
    <subcellularLocation>
        <location evidence="1">Nucleus</location>
    </subcellularLocation>
</comment>
<dbReference type="FunFam" id="1.10.20.70:FF:000001">
    <property type="entry name" value="Cleavage stimulation factor subunit 2"/>
    <property type="match status" value="1"/>
</dbReference>
<dbReference type="PANTHER" id="PTHR47866">
    <property type="entry name" value="HYDROXYPROLINE-RICH GLYCOPROTEIN FAMILY PROTEIN"/>
    <property type="match status" value="1"/>
</dbReference>
<feature type="region of interest" description="Disordered" evidence="4">
    <location>
        <begin position="73"/>
        <end position="101"/>
    </location>
</feature>
<dbReference type="AlphaFoldDB" id="A0A8S0Q5D1"/>
<comment type="caution">
    <text evidence="7">The sequence shown here is derived from an EMBL/GenBank/DDBJ whole genome shotgun (WGS) entry which is preliminary data.</text>
</comment>
<keyword evidence="3" id="KW-0539">Nucleus</keyword>
<feature type="compositionally biased region" description="Low complexity" evidence="4">
    <location>
        <begin position="269"/>
        <end position="287"/>
    </location>
</feature>
<sequence>MAGKQVMGDGVPSSLAGMSKNQLYDIMSQMKALIAQNQQQARLVLIQNPALTRALFQAQIMLGMVQPPQAVPTVSSRAAQNSHPSPLSTQQPNIQPASSFPGQIRQNQTRKLQLSQTVISGTSVSIPTPVPQSQSMPSQPFQSVQQPKGPIGAQSTSMLLPQSSQVPNISQLPHHSAPHPPSHLHAPMPSASTQSQQPMQNMGPQYPPSQPPQQTPLPTLSRPQISSFGHQVHPQLGPNMGFQHPGGPPLHHSQHAFHSGNKPPASMVPSFPQGQPSFPSHSLLPSLYQGGGPQLGMEFSQAGSTEQTDRGSPWIPGLPENATGTQLPGPPVFPGQLGPGNQPPPLPSLSPEMEKALLQQVMSLTPEQINMLPSEQRNQILQLQQALRQ</sequence>
<evidence type="ECO:0000259" key="5">
    <source>
        <dbReference type="Pfam" id="PF14304"/>
    </source>
</evidence>
<dbReference type="InterPro" id="IPR026896">
    <property type="entry name" value="CSTF_C"/>
</dbReference>
<evidence type="ECO:0000256" key="2">
    <source>
        <dbReference type="ARBA" id="ARBA00022884"/>
    </source>
</evidence>
<feature type="compositionally biased region" description="Polar residues" evidence="4">
    <location>
        <begin position="193"/>
        <end position="203"/>
    </location>
</feature>
<dbReference type="Gene3D" id="1.10.20.70">
    <property type="entry name" value="Transcription termination and cleavage factor, C-terminal domain"/>
    <property type="match status" value="1"/>
</dbReference>